<dbReference type="PROSITE" id="PS50928">
    <property type="entry name" value="ABC_TM1"/>
    <property type="match status" value="1"/>
</dbReference>
<feature type="transmembrane region" description="Helical" evidence="8">
    <location>
        <begin position="21"/>
        <end position="47"/>
    </location>
</feature>
<keyword evidence="11" id="KW-1185">Reference proteome</keyword>
<dbReference type="EMBL" id="JAAEEH010000004">
    <property type="protein sequence ID" value="NDL66677.1"/>
    <property type="molecule type" value="Genomic_DNA"/>
</dbReference>
<gene>
    <name evidence="10" type="ORF">GXN74_02800</name>
</gene>
<evidence type="ECO:0000256" key="1">
    <source>
        <dbReference type="ARBA" id="ARBA00004651"/>
    </source>
</evidence>
<name>A0A7X5KNE3_9FIRM</name>
<keyword evidence="4" id="KW-1003">Cell membrane</keyword>
<dbReference type="RefSeq" id="WP_162369399.1">
    <property type="nucleotide sequence ID" value="NZ_JAAEEH010000004.1"/>
</dbReference>
<evidence type="ECO:0000256" key="7">
    <source>
        <dbReference type="ARBA" id="ARBA00023136"/>
    </source>
</evidence>
<feature type="transmembrane region" description="Helical" evidence="8">
    <location>
        <begin position="154"/>
        <end position="177"/>
    </location>
</feature>
<evidence type="ECO:0000256" key="4">
    <source>
        <dbReference type="ARBA" id="ARBA00022475"/>
    </source>
</evidence>
<evidence type="ECO:0000256" key="3">
    <source>
        <dbReference type="ARBA" id="ARBA00022448"/>
    </source>
</evidence>
<evidence type="ECO:0000256" key="2">
    <source>
        <dbReference type="ARBA" id="ARBA00007069"/>
    </source>
</evidence>
<dbReference type="GO" id="GO:0005886">
    <property type="term" value="C:plasma membrane"/>
    <property type="evidence" value="ECO:0007669"/>
    <property type="project" value="UniProtKB-SubCell"/>
</dbReference>
<protein>
    <submittedName>
        <fullName evidence="10">ABC transporter permease</fullName>
    </submittedName>
</protein>
<comment type="similarity">
    <text evidence="2">Belongs to the binding-protein-dependent transport system permease family. CysTW subfamily.</text>
</comment>
<dbReference type="Gene3D" id="1.10.3720.10">
    <property type="entry name" value="MetI-like"/>
    <property type="match status" value="1"/>
</dbReference>
<evidence type="ECO:0000256" key="8">
    <source>
        <dbReference type="RuleBase" id="RU363032"/>
    </source>
</evidence>
<accession>A0A7X5KNE3</accession>
<organism evidence="10 11">
    <name type="scientific">Anaerotalea alkaliphila</name>
    <dbReference type="NCBI Taxonomy" id="2662126"/>
    <lineage>
        <taxon>Bacteria</taxon>
        <taxon>Bacillati</taxon>
        <taxon>Bacillota</taxon>
        <taxon>Clostridia</taxon>
        <taxon>Eubacteriales</taxon>
        <taxon>Anaerotalea</taxon>
    </lineage>
</organism>
<evidence type="ECO:0000313" key="10">
    <source>
        <dbReference type="EMBL" id="NDL66677.1"/>
    </source>
</evidence>
<evidence type="ECO:0000256" key="5">
    <source>
        <dbReference type="ARBA" id="ARBA00022692"/>
    </source>
</evidence>
<dbReference type="CDD" id="cd06261">
    <property type="entry name" value="TM_PBP2"/>
    <property type="match status" value="1"/>
</dbReference>
<evidence type="ECO:0000256" key="6">
    <source>
        <dbReference type="ARBA" id="ARBA00022989"/>
    </source>
</evidence>
<sequence>MAEKKHSRRRSMRGILATISPVYLWMVLFMVVPLGLILLISFLQRGVYGDVKFHFTLENYRALADPLYVQVFLTSVGIALGTTVSCLLLGYPFAYFVAGTEKKHHRLLLVLIIIPFWTNSLVRTYAWILLLRTEGLINTVLLQLGWIQEPLQMLYSYGAIFLGMTYTLFPFMILPLYSIIEKLDKSLLEASADLGATPLQTFLQVTLPLTLPGIVAGSLLVFIPSLGYFFIPDLMGGGKHMIIGNLIKNQFLASRNWPFGSAISIILILLTLLVVLAYLKLLGGDKDDMGVM</sequence>
<comment type="subcellular location">
    <subcellularLocation>
        <location evidence="1 8">Cell membrane</location>
        <topology evidence="1 8">Multi-pass membrane protein</topology>
    </subcellularLocation>
</comment>
<dbReference type="PANTHER" id="PTHR42929:SF1">
    <property type="entry name" value="INNER MEMBRANE ABC TRANSPORTER PERMEASE PROTEIN YDCU-RELATED"/>
    <property type="match status" value="1"/>
</dbReference>
<feature type="transmembrane region" description="Helical" evidence="8">
    <location>
        <begin position="67"/>
        <end position="95"/>
    </location>
</feature>
<dbReference type="GO" id="GO:0055085">
    <property type="term" value="P:transmembrane transport"/>
    <property type="evidence" value="ECO:0007669"/>
    <property type="project" value="InterPro"/>
</dbReference>
<feature type="transmembrane region" description="Helical" evidence="8">
    <location>
        <begin position="209"/>
        <end position="231"/>
    </location>
</feature>
<comment type="caution">
    <text evidence="10">The sequence shown here is derived from an EMBL/GenBank/DDBJ whole genome shotgun (WGS) entry which is preliminary data.</text>
</comment>
<evidence type="ECO:0000313" key="11">
    <source>
        <dbReference type="Proteomes" id="UP000461585"/>
    </source>
</evidence>
<evidence type="ECO:0000259" key="9">
    <source>
        <dbReference type="PROSITE" id="PS50928"/>
    </source>
</evidence>
<dbReference type="InterPro" id="IPR035906">
    <property type="entry name" value="MetI-like_sf"/>
</dbReference>
<dbReference type="InterPro" id="IPR000515">
    <property type="entry name" value="MetI-like"/>
</dbReference>
<dbReference type="PANTHER" id="PTHR42929">
    <property type="entry name" value="INNER MEMBRANE ABC TRANSPORTER PERMEASE PROTEIN YDCU-RELATED-RELATED"/>
    <property type="match status" value="1"/>
</dbReference>
<proteinExistence type="inferred from homology"/>
<dbReference type="Pfam" id="PF00528">
    <property type="entry name" value="BPD_transp_1"/>
    <property type="match status" value="1"/>
</dbReference>
<dbReference type="AlphaFoldDB" id="A0A7X5KNE3"/>
<keyword evidence="6 8" id="KW-1133">Transmembrane helix</keyword>
<reference evidence="10 11" key="1">
    <citation type="submission" date="2020-01" db="EMBL/GenBank/DDBJ databases">
        <title>Anaeroalcalibacter tamaniensis gen. nov., sp. nov., moderately halophilic strictly anaerobic fermenter bacterium from mud volcano of Taman peninsula.</title>
        <authorList>
            <person name="Frolova A."/>
            <person name="Merkel A.Y."/>
            <person name="Slobodkin A.I."/>
        </authorList>
    </citation>
    <scope>NUCLEOTIDE SEQUENCE [LARGE SCALE GENOMIC DNA]</scope>
    <source>
        <strain evidence="10 11">F-3ap</strain>
    </source>
</reference>
<feature type="transmembrane region" description="Helical" evidence="8">
    <location>
        <begin position="107"/>
        <end position="128"/>
    </location>
</feature>
<feature type="domain" description="ABC transmembrane type-1" evidence="9">
    <location>
        <begin position="72"/>
        <end position="278"/>
    </location>
</feature>
<keyword evidence="5 8" id="KW-0812">Transmembrane</keyword>
<keyword evidence="7 8" id="KW-0472">Membrane</keyword>
<keyword evidence="3 8" id="KW-0813">Transport</keyword>
<dbReference type="Proteomes" id="UP000461585">
    <property type="component" value="Unassembled WGS sequence"/>
</dbReference>
<feature type="transmembrane region" description="Helical" evidence="8">
    <location>
        <begin position="259"/>
        <end position="279"/>
    </location>
</feature>
<dbReference type="SUPFAM" id="SSF161098">
    <property type="entry name" value="MetI-like"/>
    <property type="match status" value="1"/>
</dbReference>